<dbReference type="Pfam" id="PF03894">
    <property type="entry name" value="XFP"/>
    <property type="match status" value="1"/>
</dbReference>
<evidence type="ECO:0000256" key="3">
    <source>
        <dbReference type="ARBA" id="ARBA00023052"/>
    </source>
</evidence>
<dbReference type="Pfam" id="PF09364">
    <property type="entry name" value="XFP_N"/>
    <property type="match status" value="1"/>
</dbReference>
<dbReference type="HAMAP" id="MF_01403">
    <property type="entry name" value="Phosphoketolase"/>
    <property type="match status" value="1"/>
</dbReference>
<dbReference type="InterPro" id="IPR005593">
    <property type="entry name" value="Xul5P/Fru6P_PKetolase"/>
</dbReference>
<evidence type="ECO:0000256" key="1">
    <source>
        <dbReference type="ARBA" id="ARBA00001964"/>
    </source>
</evidence>
<dbReference type="PIRSF" id="PIRSF017245">
    <property type="entry name" value="Phosphoketolase"/>
    <property type="match status" value="1"/>
</dbReference>
<comment type="cofactor">
    <cofactor evidence="1 5">
        <name>thiamine diphosphate</name>
        <dbReference type="ChEBI" id="CHEBI:58937"/>
    </cofactor>
</comment>
<protein>
    <recommendedName>
        <fullName evidence="5">Probable phosphoketolase</fullName>
        <ecNumber evidence="5">4.1.2.-</ecNumber>
    </recommendedName>
</protein>
<name>A0ABQ3W4K0_9LACO</name>
<dbReference type="Proteomes" id="UP000604765">
    <property type="component" value="Unassembled WGS sequence"/>
</dbReference>
<dbReference type="InterPro" id="IPR029061">
    <property type="entry name" value="THDP-binding"/>
</dbReference>
<dbReference type="NCBIfam" id="NF003618">
    <property type="entry name" value="PRK05261.1-3"/>
    <property type="match status" value="1"/>
</dbReference>
<dbReference type="PROSITE" id="PS60002">
    <property type="entry name" value="PHOSPHOKETOLASE_1"/>
    <property type="match status" value="1"/>
</dbReference>
<keyword evidence="3 5" id="KW-0786">Thiamine pyrophosphate</keyword>
<keyword evidence="9" id="KW-1185">Reference proteome</keyword>
<feature type="domain" description="Xylulose 5-phosphate/Fructose 6-phosphate phosphoketolase N-terminal" evidence="7">
    <location>
        <begin position="18"/>
        <end position="379"/>
    </location>
</feature>
<sequence length="801" mass="90973">MTNTTEKDQALNEPDYSSKDYFELMTKYWRAANYISVGQLYLQDNPLLKRPLTKADVKFHPIGHWGTIAGQNFIYTHLNRVIKKYHLNMFYIEGSGHGGQVMVSNSYLDGSYTTIYPNITQDEKGLQRLFKRFSYPGGVASHADAKTPGSMHEGGELGYSLSHGVGAIFDNPDVIAAVEIGDGEAETGPLAASWFSNVFINPVKDGAALPILNLNGFKIANPTILSRKSDEELTKYFESMGWEPTFVEGDDAEKLNPVMAQAMDSAIERIHAIQKKAREGSADEATRPTWPMIILRAPKGWTGPREWDGKPIEGSFRAHQIPIPVDSEHMEHADALVSWLKSYKAEELFDQNGTLKPEIRATTPDGDARMAANPITNAGKNQKQLDLPDWRDYALDNSKRGTGEGGQDMLELGKFFRDVIKRNPDNFRLFGPDETASNQLQDAFEVTKRQWLDPIQMQNDQWMGASGRIIDSQLSEHQDEGWLEGYTLTGRHGVFASYEAFLRVVDSMLTQYFKWIREADEQPWRKKYPSLNIISSSTSFQQDHNGYSHQDPGVLTHLAEKKPKYIREYLPADANSLLAVMHKALNMKQTLNITVASKHLRPQFYSVKEAEQLVDQGLKVIDWASTTKAGEEPDVVMAAAGTEPNLESLAAIGILHQQFPDLKIRFINVVDLLRLHSPQFDPRGLSDEMFDNYFTKDKPVVFAFHGYEDLIESLFFRRHNHNLHVHGYREDGDITTPFDMRVLNHLDRFHLAEEVAKDVYGEQSAEFTSKMDDKLQEHHDYIRQNGADLPEIRNWEWKDLK</sequence>
<dbReference type="RefSeq" id="WP_203630881.1">
    <property type="nucleotide sequence ID" value="NZ_BNJR01000017.1"/>
</dbReference>
<gene>
    <name evidence="8" type="ORF">YK48G_23390</name>
</gene>
<organism evidence="8 9">
    <name type="scientific">Lentilactobacillus fungorum</name>
    <dbReference type="NCBI Taxonomy" id="2201250"/>
    <lineage>
        <taxon>Bacteria</taxon>
        <taxon>Bacillati</taxon>
        <taxon>Bacillota</taxon>
        <taxon>Bacilli</taxon>
        <taxon>Lactobacillales</taxon>
        <taxon>Lactobacillaceae</taxon>
        <taxon>Lentilactobacillus</taxon>
    </lineage>
</organism>
<dbReference type="PANTHER" id="PTHR31273:SF0">
    <property type="entry name" value="PHOSPHOKETOLASE-RELATED"/>
    <property type="match status" value="1"/>
</dbReference>
<comment type="similarity">
    <text evidence="2 5">Belongs to the XFP family.</text>
</comment>
<dbReference type="InterPro" id="IPR023962">
    <property type="entry name" value="Phosphoketolase"/>
</dbReference>
<dbReference type="EC" id="4.1.2.-" evidence="5"/>
<dbReference type="InterPro" id="IPR018969">
    <property type="entry name" value="Xul5P/Fru6P_PKetolase_C"/>
</dbReference>
<dbReference type="NCBIfam" id="NF003619">
    <property type="entry name" value="PRK05261.1-4"/>
    <property type="match status" value="1"/>
</dbReference>
<dbReference type="Gene3D" id="3.40.50.920">
    <property type="match status" value="1"/>
</dbReference>
<evidence type="ECO:0000256" key="5">
    <source>
        <dbReference type="HAMAP-Rule" id="MF_01403"/>
    </source>
</evidence>
<dbReference type="Pfam" id="PF09363">
    <property type="entry name" value="XFP_C"/>
    <property type="match status" value="1"/>
</dbReference>
<accession>A0ABQ3W4K0</accession>
<keyword evidence="4 5" id="KW-0456">Lyase</keyword>
<dbReference type="PANTHER" id="PTHR31273">
    <property type="entry name" value="PHOSPHOKETOLASE-RELATED"/>
    <property type="match status" value="1"/>
</dbReference>
<evidence type="ECO:0000259" key="6">
    <source>
        <dbReference type="Pfam" id="PF09363"/>
    </source>
</evidence>
<dbReference type="Gene3D" id="3.40.50.970">
    <property type="match status" value="2"/>
</dbReference>
<reference evidence="8 9" key="1">
    <citation type="journal article" date="2021" name="Int. J. Syst. Evol. Microbiol.">
        <title>Lentilactobacillus fungorum sp. nov., isolated from spent mushroom substrates.</title>
        <authorList>
            <person name="Tohno M."/>
            <person name="Tanizawa Y."/>
            <person name="Kojima Y."/>
            <person name="Sakamoto M."/>
            <person name="Ohkuma M."/>
            <person name="Kobayashi H."/>
        </authorList>
    </citation>
    <scope>NUCLEOTIDE SEQUENCE [LARGE SCALE GENOMIC DNA]</scope>
    <source>
        <strain evidence="8 9">YK48G</strain>
    </source>
</reference>
<evidence type="ECO:0000313" key="8">
    <source>
        <dbReference type="EMBL" id="GHP14914.1"/>
    </source>
</evidence>
<dbReference type="EMBL" id="BNJR01000017">
    <property type="protein sequence ID" value="GHP14914.1"/>
    <property type="molecule type" value="Genomic_DNA"/>
</dbReference>
<evidence type="ECO:0000256" key="2">
    <source>
        <dbReference type="ARBA" id="ARBA00005623"/>
    </source>
</evidence>
<evidence type="ECO:0000313" key="9">
    <source>
        <dbReference type="Proteomes" id="UP000604765"/>
    </source>
</evidence>
<dbReference type="InterPro" id="IPR019790">
    <property type="entry name" value="Xul5P/Fru6P_PKetolase_CS"/>
</dbReference>
<dbReference type="InterPro" id="IPR009014">
    <property type="entry name" value="Transketo_C/PFOR_II"/>
</dbReference>
<dbReference type="InterPro" id="IPR018970">
    <property type="entry name" value="Xul5P/Fru6P_PKetolase_N"/>
</dbReference>
<proteinExistence type="inferred from homology"/>
<comment type="caution">
    <text evidence="8">The sequence shown here is derived from an EMBL/GenBank/DDBJ whole genome shotgun (WGS) entry which is preliminary data.</text>
</comment>
<evidence type="ECO:0000259" key="7">
    <source>
        <dbReference type="Pfam" id="PF09364"/>
    </source>
</evidence>
<dbReference type="SUPFAM" id="SSF52518">
    <property type="entry name" value="Thiamin diphosphate-binding fold (THDP-binding)"/>
    <property type="match status" value="2"/>
</dbReference>
<feature type="domain" description="Xylulose 5-phosphate/Fructose 6-phosphate phosphoketolase C-terminal" evidence="6">
    <location>
        <begin position="598"/>
        <end position="797"/>
    </location>
</feature>
<evidence type="ECO:0000256" key="4">
    <source>
        <dbReference type="ARBA" id="ARBA00023239"/>
    </source>
</evidence>